<evidence type="ECO:0000313" key="1">
    <source>
        <dbReference type="EMBL" id="DAE09182.1"/>
    </source>
</evidence>
<reference evidence="1" key="1">
    <citation type="journal article" date="2021" name="Proc. Natl. Acad. Sci. U.S.A.">
        <title>A Catalog of Tens of Thousands of Viruses from Human Metagenomes Reveals Hidden Associations with Chronic Diseases.</title>
        <authorList>
            <person name="Tisza M.J."/>
            <person name="Buck C.B."/>
        </authorList>
    </citation>
    <scope>NUCLEOTIDE SEQUENCE</scope>
    <source>
        <strain evidence="1">CtZro7</strain>
    </source>
</reference>
<dbReference type="EMBL" id="BK015483">
    <property type="protein sequence ID" value="DAE09182.1"/>
    <property type="molecule type" value="Genomic_DNA"/>
</dbReference>
<protein>
    <submittedName>
        <fullName evidence="1">Uncharacterized protein</fullName>
    </submittedName>
</protein>
<organism evidence="1">
    <name type="scientific">Siphoviridae sp. ctZro7</name>
    <dbReference type="NCBI Taxonomy" id="2825561"/>
    <lineage>
        <taxon>Viruses</taxon>
        <taxon>Duplodnaviria</taxon>
        <taxon>Heunggongvirae</taxon>
        <taxon>Uroviricota</taxon>
        <taxon>Caudoviricetes</taxon>
    </lineage>
</organism>
<name>A0A8S5PQ01_9CAUD</name>
<sequence length="72" mass="8275">MYTITDADSFLYPWVVLTLKPKQGKELLWCMLDDHAETDILEAHHTKSYKGIVLDSLPTRGGVITQEEKNRL</sequence>
<accession>A0A8S5PQ01</accession>
<proteinExistence type="predicted"/>